<feature type="domain" description="OmpR/PhoB-type" evidence="11">
    <location>
        <begin position="109"/>
        <end position="203"/>
    </location>
</feature>
<dbReference type="PANTHER" id="PTHR48111">
    <property type="entry name" value="REGULATOR OF RPOS"/>
    <property type="match status" value="1"/>
</dbReference>
<evidence type="ECO:0000256" key="5">
    <source>
        <dbReference type="ARBA" id="ARBA00023125"/>
    </source>
</evidence>
<dbReference type="SUPFAM" id="SSF46894">
    <property type="entry name" value="C-terminal effector domain of the bipartite response regulators"/>
    <property type="match status" value="1"/>
</dbReference>
<comment type="caution">
    <text evidence="12">The sequence shown here is derived from an EMBL/GenBank/DDBJ whole genome shotgun (WGS) entry which is preliminary data.</text>
</comment>
<keyword evidence="2 8" id="KW-0597">Phosphoprotein</keyword>
<proteinExistence type="predicted"/>
<dbReference type="EMBL" id="JACOQK010000001">
    <property type="protein sequence ID" value="MBC5787235.1"/>
    <property type="molecule type" value="Genomic_DNA"/>
</dbReference>
<name>A0ABR7IQ15_9CLOT</name>
<dbReference type="RefSeq" id="WP_069988947.1">
    <property type="nucleotide sequence ID" value="NZ_JACOQK010000001.1"/>
</dbReference>
<dbReference type="InterPro" id="IPR001789">
    <property type="entry name" value="Sig_transdc_resp-reg_receiver"/>
</dbReference>
<comment type="function">
    <text evidence="7">May play the central regulatory role in sporulation. It may be an element of the effector pathway responsible for the activation of sporulation genes in response to nutritional stress. Spo0A may act in concert with spo0H (a sigma factor) to control the expression of some genes that are critical to the sporulation process.</text>
</comment>
<dbReference type="SUPFAM" id="SSF52172">
    <property type="entry name" value="CheY-like"/>
    <property type="match status" value="1"/>
</dbReference>
<sequence length="203" mass="22950">MEKILVIEDDQSIKDELVTLLHANGYCTVEQPPCDLALLDVNLPGESGFEICRKLRLQSDVPVIFLTARVSSEDELLGFGVGADDYIRKPYNSSVLLARISRLLKRKTNTVVSVKGLTLNLAELTVGFQGQTEELTKNETRILACLMNKELCTREEIIEDLWNNSLYIDDNTLSVNINRLREKLKRMGANEHIRTVRGVGYRL</sequence>
<dbReference type="PROSITE" id="PS50110">
    <property type="entry name" value="RESPONSE_REGULATORY"/>
    <property type="match status" value="1"/>
</dbReference>
<evidence type="ECO:0000259" key="10">
    <source>
        <dbReference type="PROSITE" id="PS50110"/>
    </source>
</evidence>
<dbReference type="Gene3D" id="3.40.50.2300">
    <property type="match status" value="1"/>
</dbReference>
<dbReference type="SMART" id="SM00448">
    <property type="entry name" value="REC"/>
    <property type="match status" value="1"/>
</dbReference>
<dbReference type="InterPro" id="IPR036388">
    <property type="entry name" value="WH-like_DNA-bd_sf"/>
</dbReference>
<accession>A0ABR7IQ15</accession>
<evidence type="ECO:0000313" key="13">
    <source>
        <dbReference type="Proteomes" id="UP000649151"/>
    </source>
</evidence>
<evidence type="ECO:0000256" key="4">
    <source>
        <dbReference type="ARBA" id="ARBA00023015"/>
    </source>
</evidence>
<evidence type="ECO:0000256" key="6">
    <source>
        <dbReference type="ARBA" id="ARBA00023163"/>
    </source>
</evidence>
<evidence type="ECO:0000256" key="1">
    <source>
        <dbReference type="ARBA" id="ARBA00018672"/>
    </source>
</evidence>
<feature type="modified residue" description="4-aspartylphosphate" evidence="8">
    <location>
        <position position="40"/>
    </location>
</feature>
<dbReference type="InterPro" id="IPR011006">
    <property type="entry name" value="CheY-like_superfamily"/>
</dbReference>
<dbReference type="Pfam" id="PF00486">
    <property type="entry name" value="Trans_reg_C"/>
    <property type="match status" value="1"/>
</dbReference>
<dbReference type="CDD" id="cd00383">
    <property type="entry name" value="trans_reg_C"/>
    <property type="match status" value="1"/>
</dbReference>
<dbReference type="Proteomes" id="UP000649151">
    <property type="component" value="Unassembled WGS sequence"/>
</dbReference>
<protein>
    <recommendedName>
        <fullName evidence="1">Stage 0 sporulation protein A homolog</fullName>
    </recommendedName>
</protein>
<keyword evidence="13" id="KW-1185">Reference proteome</keyword>
<feature type="domain" description="Response regulatory" evidence="10">
    <location>
        <begin position="1"/>
        <end position="104"/>
    </location>
</feature>
<gene>
    <name evidence="12" type="ORF">H8Z77_04235</name>
</gene>
<feature type="DNA-binding region" description="OmpR/PhoB-type" evidence="9">
    <location>
        <begin position="109"/>
        <end position="203"/>
    </location>
</feature>
<keyword evidence="3" id="KW-0902">Two-component regulatory system</keyword>
<keyword evidence="4" id="KW-0805">Transcription regulation</keyword>
<dbReference type="InterPro" id="IPR039420">
    <property type="entry name" value="WalR-like"/>
</dbReference>
<evidence type="ECO:0000256" key="8">
    <source>
        <dbReference type="PROSITE-ProRule" id="PRU00169"/>
    </source>
</evidence>
<evidence type="ECO:0000256" key="3">
    <source>
        <dbReference type="ARBA" id="ARBA00023012"/>
    </source>
</evidence>
<dbReference type="CDD" id="cd17574">
    <property type="entry name" value="REC_OmpR"/>
    <property type="match status" value="1"/>
</dbReference>
<evidence type="ECO:0000313" key="12">
    <source>
        <dbReference type="EMBL" id="MBC5787235.1"/>
    </source>
</evidence>
<dbReference type="Gene3D" id="1.10.10.10">
    <property type="entry name" value="Winged helix-like DNA-binding domain superfamily/Winged helix DNA-binding domain"/>
    <property type="match status" value="1"/>
</dbReference>
<evidence type="ECO:0000256" key="9">
    <source>
        <dbReference type="PROSITE-ProRule" id="PRU01091"/>
    </source>
</evidence>
<dbReference type="InterPro" id="IPR001867">
    <property type="entry name" value="OmpR/PhoB-type_DNA-bd"/>
</dbReference>
<evidence type="ECO:0000256" key="7">
    <source>
        <dbReference type="ARBA" id="ARBA00024867"/>
    </source>
</evidence>
<dbReference type="PANTHER" id="PTHR48111:SF1">
    <property type="entry name" value="TWO-COMPONENT RESPONSE REGULATOR ORR33"/>
    <property type="match status" value="1"/>
</dbReference>
<dbReference type="InterPro" id="IPR016032">
    <property type="entry name" value="Sig_transdc_resp-reg_C-effctor"/>
</dbReference>
<organism evidence="12 13">
    <name type="scientific">Clostridium facile</name>
    <dbReference type="NCBI Taxonomy" id="2763035"/>
    <lineage>
        <taxon>Bacteria</taxon>
        <taxon>Bacillati</taxon>
        <taxon>Bacillota</taxon>
        <taxon>Clostridia</taxon>
        <taxon>Eubacteriales</taxon>
        <taxon>Clostridiaceae</taxon>
        <taxon>Clostridium</taxon>
    </lineage>
</organism>
<dbReference type="PROSITE" id="PS51755">
    <property type="entry name" value="OMPR_PHOB"/>
    <property type="match status" value="1"/>
</dbReference>
<keyword evidence="6" id="KW-0804">Transcription</keyword>
<dbReference type="Pfam" id="PF00072">
    <property type="entry name" value="Response_reg"/>
    <property type="match status" value="1"/>
</dbReference>
<evidence type="ECO:0000259" key="11">
    <source>
        <dbReference type="PROSITE" id="PS51755"/>
    </source>
</evidence>
<keyword evidence="5 9" id="KW-0238">DNA-binding</keyword>
<evidence type="ECO:0000256" key="2">
    <source>
        <dbReference type="ARBA" id="ARBA00022553"/>
    </source>
</evidence>
<reference evidence="12 13" key="1">
    <citation type="submission" date="2020-08" db="EMBL/GenBank/DDBJ databases">
        <title>Genome public.</title>
        <authorList>
            <person name="Liu C."/>
            <person name="Sun Q."/>
        </authorList>
    </citation>
    <scope>NUCLEOTIDE SEQUENCE [LARGE SCALE GENOMIC DNA]</scope>
    <source>
        <strain evidence="12 13">NSJ-27</strain>
    </source>
</reference>
<dbReference type="SMART" id="SM00862">
    <property type="entry name" value="Trans_reg_C"/>
    <property type="match status" value="1"/>
</dbReference>